<evidence type="ECO:0000256" key="2">
    <source>
        <dbReference type="SAM" id="MobiDB-lite"/>
    </source>
</evidence>
<reference evidence="5" key="1">
    <citation type="journal article" date="2019" name="Int. J. Syst. Evol. Microbiol.">
        <title>The Global Catalogue of Microorganisms (GCM) 10K type strain sequencing project: providing services to taxonomists for standard genome sequencing and annotation.</title>
        <authorList>
            <consortium name="The Broad Institute Genomics Platform"/>
            <consortium name="The Broad Institute Genome Sequencing Center for Infectious Disease"/>
            <person name="Wu L."/>
            <person name="Ma J."/>
        </authorList>
    </citation>
    <scope>NUCLEOTIDE SEQUENCE [LARGE SCALE GENOMIC DNA]</scope>
    <source>
        <strain evidence="5">CCM 7044</strain>
    </source>
</reference>
<comment type="similarity">
    <text evidence="1">Belongs to the Nudix hydrolase family.</text>
</comment>
<name>A0ABW5W565_9MICO</name>
<evidence type="ECO:0000313" key="5">
    <source>
        <dbReference type="Proteomes" id="UP001597479"/>
    </source>
</evidence>
<feature type="compositionally biased region" description="Basic and acidic residues" evidence="2">
    <location>
        <begin position="226"/>
        <end position="241"/>
    </location>
</feature>
<dbReference type="PANTHER" id="PTHR43736:SF1">
    <property type="entry name" value="DIHYDRONEOPTERIN TRIPHOSPHATE DIPHOSPHATASE"/>
    <property type="match status" value="1"/>
</dbReference>
<comment type="caution">
    <text evidence="4">The sequence shown here is derived from an EMBL/GenBank/DDBJ whole genome shotgun (WGS) entry which is preliminary data.</text>
</comment>
<dbReference type="Proteomes" id="UP001597479">
    <property type="component" value="Unassembled WGS sequence"/>
</dbReference>
<dbReference type="Pfam" id="PF00293">
    <property type="entry name" value="NUDIX"/>
    <property type="match status" value="1"/>
</dbReference>
<evidence type="ECO:0000313" key="4">
    <source>
        <dbReference type="EMBL" id="MFD2797665.1"/>
    </source>
</evidence>
<keyword evidence="5" id="KW-1185">Reference proteome</keyword>
<feature type="domain" description="Nudix hydrolase" evidence="3">
    <location>
        <begin position="93"/>
        <end position="218"/>
    </location>
</feature>
<evidence type="ECO:0000259" key="3">
    <source>
        <dbReference type="PROSITE" id="PS51462"/>
    </source>
</evidence>
<evidence type="ECO:0000256" key="1">
    <source>
        <dbReference type="ARBA" id="ARBA00005582"/>
    </source>
</evidence>
<accession>A0ABW5W565</accession>
<dbReference type="Gene3D" id="3.90.79.10">
    <property type="entry name" value="Nucleoside Triphosphate Pyrophosphohydrolase"/>
    <property type="match status" value="1"/>
</dbReference>
<dbReference type="PANTHER" id="PTHR43736">
    <property type="entry name" value="ADP-RIBOSE PYROPHOSPHATASE"/>
    <property type="match status" value="1"/>
</dbReference>
<dbReference type="RefSeq" id="WP_377190879.1">
    <property type="nucleotide sequence ID" value="NZ_JBHUOG010000002.1"/>
</dbReference>
<dbReference type="GO" id="GO:0016787">
    <property type="term" value="F:hydrolase activity"/>
    <property type="evidence" value="ECO:0007669"/>
    <property type="project" value="UniProtKB-KW"/>
</dbReference>
<dbReference type="InterPro" id="IPR000086">
    <property type="entry name" value="NUDIX_hydrolase_dom"/>
</dbReference>
<feature type="region of interest" description="Disordered" evidence="2">
    <location>
        <begin position="221"/>
        <end position="251"/>
    </location>
</feature>
<organism evidence="4 5">
    <name type="scientific">Promicromonospora vindobonensis</name>
    <dbReference type="NCBI Taxonomy" id="195748"/>
    <lineage>
        <taxon>Bacteria</taxon>
        <taxon>Bacillati</taxon>
        <taxon>Actinomycetota</taxon>
        <taxon>Actinomycetes</taxon>
        <taxon>Micrococcales</taxon>
        <taxon>Promicromonosporaceae</taxon>
        <taxon>Promicromonospora</taxon>
    </lineage>
</organism>
<dbReference type="InterPro" id="IPR015797">
    <property type="entry name" value="NUDIX_hydrolase-like_dom_sf"/>
</dbReference>
<dbReference type="PROSITE" id="PS51462">
    <property type="entry name" value="NUDIX"/>
    <property type="match status" value="1"/>
</dbReference>
<proteinExistence type="inferred from homology"/>
<sequence>MQGVIALTLLDAWNGVRAARLQSALRMSNEEFAEHLGLAPRTVAGWHQNPATRQRPDVQRMLDATLQRAEDGARQRFAHAMRAAEPEQSDDGPQRLTVVLALVQRDDLVLLVQRRDGGALHWQFPAGIVKPGASPADAAVRETYAETAVHCSVREQIGARVHPHTGVYIEYFHCDYLAGEAENRDVVENASVAWVAVADLGKFIPESTIYPPILEVLGGTHARGSNRREARHRSGDHRPGREAAAGPASRF</sequence>
<gene>
    <name evidence="4" type="ORF">ACFS27_29190</name>
</gene>
<dbReference type="EMBL" id="JBHUOG010000002">
    <property type="protein sequence ID" value="MFD2797665.1"/>
    <property type="molecule type" value="Genomic_DNA"/>
</dbReference>
<keyword evidence="4" id="KW-0378">Hydrolase</keyword>
<dbReference type="SUPFAM" id="SSF55811">
    <property type="entry name" value="Nudix"/>
    <property type="match status" value="1"/>
</dbReference>
<protein>
    <submittedName>
        <fullName evidence="4">NUDIX hydrolase</fullName>
    </submittedName>
</protein>